<feature type="compositionally biased region" description="Polar residues" evidence="1">
    <location>
        <begin position="324"/>
        <end position="337"/>
    </location>
</feature>
<dbReference type="EMBL" id="CAXAQS010000006">
    <property type="protein sequence ID" value="CAK9249583.1"/>
    <property type="molecule type" value="Genomic_DNA"/>
</dbReference>
<evidence type="ECO:0000313" key="2">
    <source>
        <dbReference type="EMBL" id="CAK9249583.1"/>
    </source>
</evidence>
<dbReference type="PANTHER" id="PTHR36317">
    <property type="entry name" value="PROTEIN MULTIPLE CHLOROPLAST DIVISION SITE 1"/>
    <property type="match status" value="1"/>
</dbReference>
<organism evidence="2 3">
    <name type="scientific">Sphagnum jensenii</name>
    <dbReference type="NCBI Taxonomy" id="128206"/>
    <lineage>
        <taxon>Eukaryota</taxon>
        <taxon>Viridiplantae</taxon>
        <taxon>Streptophyta</taxon>
        <taxon>Embryophyta</taxon>
        <taxon>Bryophyta</taxon>
        <taxon>Sphagnophytina</taxon>
        <taxon>Sphagnopsida</taxon>
        <taxon>Sphagnales</taxon>
        <taxon>Sphagnaceae</taxon>
        <taxon>Sphagnum</taxon>
    </lineage>
</organism>
<name>A0ABP0V6P1_9BRYO</name>
<reference evidence="2" key="1">
    <citation type="submission" date="2024-02" db="EMBL/GenBank/DDBJ databases">
        <authorList>
            <consortium name="ELIXIR-Norway"/>
            <consortium name="Elixir Norway"/>
        </authorList>
    </citation>
    <scope>NUCLEOTIDE SEQUENCE</scope>
</reference>
<gene>
    <name evidence="2" type="ORF">CSSPJE1EN1_LOCUS24961</name>
</gene>
<sequence length="382" mass="42442">MLLCTPLPCPSRLSLLFLDTSFAFRDACCEPRRTRQQELLLRRLTCSISSRKTWNNGIVSLSVGNGWRREKVAATATAGRTVFVNAEPSGDSSVADEGKFSSTFRQVHGEKNEPHLENERMESSVAASVSPQTERGLPMNLAAGVGVTAAVFMMAVLGFLAKPRENQVGSVSDLVKRGQLRSDRGADSRTLKFEDPFNNPLVKVGKKNPIVKMCGKLFRLAPVTLTEEKRASHQNRRVQAYKWKRPSLFLVEGEPVPEGVDPEEVRWIPSNHPFATTKNYIEEGLAQQNMYQTRGVPSRVKAEHEALRKKMMEATSKEPEFQFPDSSKQQWGGTPSADNDMDQTEGRRQSNTGREMTGDNGSFRLRNIDGSEVSDPGPTTLV</sequence>
<comment type="caution">
    <text evidence="2">The sequence shown here is derived from an EMBL/GenBank/DDBJ whole genome shotgun (WGS) entry which is preliminary data.</text>
</comment>
<evidence type="ECO:0000256" key="1">
    <source>
        <dbReference type="SAM" id="MobiDB-lite"/>
    </source>
</evidence>
<dbReference type="PANTHER" id="PTHR36317:SF1">
    <property type="entry name" value="PROTEIN MULTIPLE CHLOROPLAST DIVISION SITE 1"/>
    <property type="match status" value="1"/>
</dbReference>
<evidence type="ECO:0000313" key="3">
    <source>
        <dbReference type="Proteomes" id="UP001497444"/>
    </source>
</evidence>
<proteinExistence type="predicted"/>
<dbReference type="Proteomes" id="UP001497444">
    <property type="component" value="Unassembled WGS sequence"/>
</dbReference>
<accession>A0ABP0V6P1</accession>
<evidence type="ECO:0008006" key="4">
    <source>
        <dbReference type="Google" id="ProtNLM"/>
    </source>
</evidence>
<feature type="region of interest" description="Disordered" evidence="1">
    <location>
        <begin position="315"/>
        <end position="382"/>
    </location>
</feature>
<keyword evidence="3" id="KW-1185">Reference proteome</keyword>
<dbReference type="InterPro" id="IPR034572">
    <property type="entry name" value="MCD1"/>
</dbReference>
<protein>
    <recommendedName>
        <fullName evidence="4">Protein MULTIPLE CHLOROPLAST DIVISION SITE 1</fullName>
    </recommendedName>
</protein>